<evidence type="ECO:0000256" key="1">
    <source>
        <dbReference type="PROSITE-ProRule" id="PRU00473"/>
    </source>
</evidence>
<dbReference type="SUPFAM" id="SSF103088">
    <property type="entry name" value="OmpA-like"/>
    <property type="match status" value="1"/>
</dbReference>
<evidence type="ECO:0000313" key="5">
    <source>
        <dbReference type="Proteomes" id="UP001169760"/>
    </source>
</evidence>
<dbReference type="Proteomes" id="UP001169760">
    <property type="component" value="Unassembled WGS sequence"/>
</dbReference>
<dbReference type="Gene3D" id="3.30.1330.60">
    <property type="entry name" value="OmpA-like domain"/>
    <property type="match status" value="1"/>
</dbReference>
<evidence type="ECO:0000259" key="3">
    <source>
        <dbReference type="PROSITE" id="PS51123"/>
    </source>
</evidence>
<dbReference type="RefSeq" id="WP_303493787.1">
    <property type="nucleotide sequence ID" value="NZ_JAUOPB010000015.1"/>
</dbReference>
<dbReference type="PANTHER" id="PTHR30329">
    <property type="entry name" value="STATOR ELEMENT OF FLAGELLAR MOTOR COMPLEX"/>
    <property type="match status" value="1"/>
</dbReference>
<evidence type="ECO:0000256" key="2">
    <source>
        <dbReference type="SAM" id="SignalP"/>
    </source>
</evidence>
<organism evidence="4 5">
    <name type="scientific">Saccharophagus degradans</name>
    <dbReference type="NCBI Taxonomy" id="86304"/>
    <lineage>
        <taxon>Bacteria</taxon>
        <taxon>Pseudomonadati</taxon>
        <taxon>Pseudomonadota</taxon>
        <taxon>Gammaproteobacteria</taxon>
        <taxon>Cellvibrionales</taxon>
        <taxon>Cellvibrionaceae</taxon>
        <taxon>Saccharophagus</taxon>
    </lineage>
</organism>
<keyword evidence="2" id="KW-0732">Signal</keyword>
<feature type="domain" description="OmpA-like" evidence="3">
    <location>
        <begin position="172"/>
        <end position="291"/>
    </location>
</feature>
<keyword evidence="1" id="KW-0472">Membrane</keyword>
<dbReference type="InterPro" id="IPR036737">
    <property type="entry name" value="OmpA-like_sf"/>
</dbReference>
<accession>A0AAW7XAA3</accession>
<dbReference type="PRINTS" id="PR01023">
    <property type="entry name" value="NAFLGMOTY"/>
</dbReference>
<proteinExistence type="predicted"/>
<dbReference type="PROSITE" id="PS51123">
    <property type="entry name" value="OMPA_2"/>
    <property type="match status" value="1"/>
</dbReference>
<dbReference type="Gene3D" id="2.60.40.2540">
    <property type="match status" value="1"/>
</dbReference>
<feature type="signal peptide" evidence="2">
    <location>
        <begin position="1"/>
        <end position="20"/>
    </location>
</feature>
<feature type="chain" id="PRO_5043936455" evidence="2">
    <location>
        <begin position="21"/>
        <end position="322"/>
    </location>
</feature>
<name>A0AAW7XAA3_9GAMM</name>
<dbReference type="InterPro" id="IPR050330">
    <property type="entry name" value="Bact_OuterMem_StrucFunc"/>
</dbReference>
<reference evidence="4" key="1">
    <citation type="submission" date="2023-07" db="EMBL/GenBank/DDBJ databases">
        <title>Genome content predicts the carbon catabolic preferences of heterotrophic bacteria.</title>
        <authorList>
            <person name="Gralka M."/>
        </authorList>
    </citation>
    <scope>NUCLEOTIDE SEQUENCE</scope>
    <source>
        <strain evidence="4">I3M17_2</strain>
    </source>
</reference>
<protein>
    <submittedName>
        <fullName evidence="4">OmpA family protein</fullName>
    </submittedName>
</protein>
<dbReference type="InterPro" id="IPR006665">
    <property type="entry name" value="OmpA-like"/>
</dbReference>
<dbReference type="GO" id="GO:0016020">
    <property type="term" value="C:membrane"/>
    <property type="evidence" value="ECO:0007669"/>
    <property type="project" value="UniProtKB-UniRule"/>
</dbReference>
<sequence>MRDIWVGFWVCLLVSLPAQAVTYSNHINTSEWEARSSVFECRLEHTVPYYGKAVFRTRAGERSGFFLSAKASRFKAGEAKLTTRIPVWFNPNEEERESLMGAAPIKQGKWPLWLDTTWAERMMAELSEGNEVAIKQKVWFNSEAEEAELALSSIGFKKAYRRYLDCLAGLLPANFDQLKRTALYFEPGETDELSPGLQRQLDKILALVKHDNKLRMFYIDGHTDSNGDRAENLELSKTRAELVSTYLKRRGIPEDWIVIRWHGERYPVASNATVNGRARNRRVTVRLERIEEIDVLPLGGKSDTAAAVGDGQRAHAGDANEQ</sequence>
<dbReference type="PANTHER" id="PTHR30329:SF17">
    <property type="entry name" value="LIPOPROTEIN YFIB-RELATED"/>
    <property type="match status" value="1"/>
</dbReference>
<dbReference type="InterPro" id="IPR041544">
    <property type="entry name" value="MotY_N"/>
</dbReference>
<comment type="caution">
    <text evidence="4">The sequence shown here is derived from an EMBL/GenBank/DDBJ whole genome shotgun (WGS) entry which is preliminary data.</text>
</comment>
<dbReference type="AlphaFoldDB" id="A0AAW7XAA3"/>
<dbReference type="CDD" id="cd07185">
    <property type="entry name" value="OmpA_C-like"/>
    <property type="match status" value="1"/>
</dbReference>
<dbReference type="EMBL" id="JAUOPB010000015">
    <property type="protein sequence ID" value="MDO6424510.1"/>
    <property type="molecule type" value="Genomic_DNA"/>
</dbReference>
<dbReference type="Pfam" id="PF18393">
    <property type="entry name" value="MotY_N"/>
    <property type="match status" value="1"/>
</dbReference>
<evidence type="ECO:0000313" key="4">
    <source>
        <dbReference type="EMBL" id="MDO6424510.1"/>
    </source>
</evidence>
<dbReference type="Pfam" id="PF00691">
    <property type="entry name" value="OmpA"/>
    <property type="match status" value="1"/>
</dbReference>
<gene>
    <name evidence="4" type="ORF">Q4521_18630</name>
</gene>